<gene>
    <name evidence="2" type="ORF">ACFYQT_02800</name>
</gene>
<dbReference type="Gene3D" id="3.30.1540.10">
    <property type="entry name" value="formyl-coa transferase, domain 3"/>
    <property type="match status" value="1"/>
</dbReference>
<dbReference type="SUPFAM" id="SSF89796">
    <property type="entry name" value="CoA-transferase family III (CaiB/BaiF)"/>
    <property type="match status" value="2"/>
</dbReference>
<evidence type="ECO:0000313" key="3">
    <source>
        <dbReference type="Proteomes" id="UP001601422"/>
    </source>
</evidence>
<organism evidence="2 3">
    <name type="scientific">Streptomyces tibetensis</name>
    <dbReference type="NCBI Taxonomy" id="2382123"/>
    <lineage>
        <taxon>Bacteria</taxon>
        <taxon>Bacillati</taxon>
        <taxon>Actinomycetota</taxon>
        <taxon>Actinomycetes</taxon>
        <taxon>Kitasatosporales</taxon>
        <taxon>Streptomycetaceae</taxon>
        <taxon>Streptomyces</taxon>
    </lineage>
</organism>
<accession>A0ABW6MMV7</accession>
<evidence type="ECO:0000256" key="1">
    <source>
        <dbReference type="SAM" id="MobiDB-lite"/>
    </source>
</evidence>
<feature type="region of interest" description="Disordered" evidence="1">
    <location>
        <begin position="133"/>
        <end position="157"/>
    </location>
</feature>
<protein>
    <submittedName>
        <fullName evidence="2">CoA transferase</fullName>
    </submittedName>
</protein>
<feature type="compositionally biased region" description="Pro residues" evidence="1">
    <location>
        <begin position="140"/>
        <end position="149"/>
    </location>
</feature>
<reference evidence="2 3" key="1">
    <citation type="submission" date="2024-10" db="EMBL/GenBank/DDBJ databases">
        <title>The Natural Products Discovery Center: Release of the First 8490 Sequenced Strains for Exploring Actinobacteria Biosynthetic Diversity.</title>
        <authorList>
            <person name="Kalkreuter E."/>
            <person name="Kautsar S.A."/>
            <person name="Yang D."/>
            <person name="Bader C.D."/>
            <person name="Teijaro C.N."/>
            <person name="Fluegel L."/>
            <person name="Davis C.M."/>
            <person name="Simpson J.R."/>
            <person name="Lauterbach L."/>
            <person name="Steele A.D."/>
            <person name="Gui C."/>
            <person name="Meng S."/>
            <person name="Li G."/>
            <person name="Viehrig K."/>
            <person name="Ye F."/>
            <person name="Su P."/>
            <person name="Kiefer A.F."/>
            <person name="Nichols A."/>
            <person name="Cepeda A.J."/>
            <person name="Yan W."/>
            <person name="Fan B."/>
            <person name="Jiang Y."/>
            <person name="Adhikari A."/>
            <person name="Zheng C.-J."/>
            <person name="Schuster L."/>
            <person name="Cowan T.M."/>
            <person name="Smanski M.J."/>
            <person name="Chevrette M.G."/>
            <person name="De Carvalho L.P.S."/>
            <person name="Shen B."/>
        </authorList>
    </citation>
    <scope>NUCLEOTIDE SEQUENCE [LARGE SCALE GENOMIC DNA]</scope>
    <source>
        <strain evidence="2 3">NPDC005497</strain>
    </source>
</reference>
<comment type="caution">
    <text evidence="2">The sequence shown here is derived from an EMBL/GenBank/DDBJ whole genome shotgun (WGS) entry which is preliminary data.</text>
</comment>
<keyword evidence="2" id="KW-0808">Transferase</keyword>
<proteinExistence type="predicted"/>
<evidence type="ECO:0000313" key="2">
    <source>
        <dbReference type="EMBL" id="MFF0002376.1"/>
    </source>
</evidence>
<dbReference type="RefSeq" id="WP_389824839.1">
    <property type="nucleotide sequence ID" value="NZ_JBIAJP010000001.1"/>
</dbReference>
<dbReference type="Gene3D" id="3.40.50.10540">
    <property type="entry name" value="Crotonobetainyl-coa:carnitine coa-transferase, domain 1"/>
    <property type="match status" value="2"/>
</dbReference>
<dbReference type="Proteomes" id="UP001601422">
    <property type="component" value="Unassembled WGS sequence"/>
</dbReference>
<dbReference type="InterPro" id="IPR003673">
    <property type="entry name" value="CoA-Trfase_fam_III"/>
</dbReference>
<dbReference type="PANTHER" id="PTHR48228">
    <property type="entry name" value="SUCCINYL-COA--D-CITRAMALATE COA-TRANSFERASE"/>
    <property type="match status" value="1"/>
</dbReference>
<dbReference type="GO" id="GO:0016740">
    <property type="term" value="F:transferase activity"/>
    <property type="evidence" value="ECO:0007669"/>
    <property type="project" value="UniProtKB-KW"/>
</dbReference>
<dbReference type="Pfam" id="PF02515">
    <property type="entry name" value="CoA_transf_3"/>
    <property type="match status" value="2"/>
</dbReference>
<name>A0ABW6MMV7_9ACTN</name>
<dbReference type="PANTHER" id="PTHR48228:SF5">
    <property type="entry name" value="ALPHA-METHYLACYL-COA RACEMASE"/>
    <property type="match status" value="1"/>
</dbReference>
<dbReference type="EMBL" id="JBIAJP010000001">
    <property type="protein sequence ID" value="MFF0002376.1"/>
    <property type="molecule type" value="Genomic_DNA"/>
</dbReference>
<dbReference type="InterPro" id="IPR044855">
    <property type="entry name" value="CoA-Trfase_III_dom3_sf"/>
</dbReference>
<sequence>MTPHLRAAARPDVAAAIAGRLLRHAAPDLPETSGPGRETPRYTVDWAGPVGADLPDERAVQAACGLMQVHGRATGGPLPLAVDYASVVAGVLAAQGVTALRVARARGLDLREVRTSVAQGALLAIGQYLAAETARDNSGPPEPDSPPPSTAGADALPAGGLATLETSDDARVEVETLDPLAWREFWARLGVAPALAGRGWLPFQQRFATAVCPLPDELHRAARRRTLAELRAAAHRTGISLLTVGSDPAPAVRPAAWCLTPGPAPFPRARRHQHTAVPGPRPAVPLSGAVLPLTGLRVVESTRRVQGPLAGHVLRMLGAEVVRIEPPGGDPMRWLPPLAGDCSARFSALNAGKPVVEADLTTAPGRAMVRALAAAADVFLHNWAPGKAARLGLDASDLLPDHPALVYAWASGFGDAFGDRPPPLGTDYLAQVHSGLAAAVRPADQPPAPSLMTLTDVLGGLVCAQGVLAALAAREATGRGSRVDSSLVSAAALVPRSAHRPRWTALDRPLRTADGHLYLGPEARACPEAVLRLLDGAGPMATEHLAARFSRRTTEEWTVRLAEAGLTATPVLTDLTALARAPAFRAAVAPPDPSTGHARPYAPWEFA</sequence>
<keyword evidence="3" id="KW-1185">Reference proteome</keyword>
<dbReference type="InterPro" id="IPR023606">
    <property type="entry name" value="CoA-Trfase_III_dom_1_sf"/>
</dbReference>
<dbReference type="InterPro" id="IPR050509">
    <property type="entry name" value="CoA-transferase_III"/>
</dbReference>